<dbReference type="Gene3D" id="3.90.550.10">
    <property type="entry name" value="Spore Coat Polysaccharide Biosynthesis Protein SpsA, Chain A"/>
    <property type="match status" value="1"/>
</dbReference>
<sequence>MDNNSITVVITPRDRYSGIINCIRNLYLCTEQRFELKVIDLDYPKSLKQKIEKELAQHNNAELLSYGLISPIQAMQKVRPLIETEYVMFLDNDSNVTANWLPPLLDIAKADPQIAVVNPVTLEKEGVDKGAELRNHLFTNAVHTIDYQGEDYLIEHKSFRRSLPEELPQGIQDSEMFELHGVLFSTKALNDIELPDMVIREHIDIGIQLRQKGYKIVTQPESIIIFDNLGTRMAWYDMKFFFFRWHPKYTEASSRLFEQRWGYRFYSEQAMYLWVFRRKVFLFSRWLYVPVNGANMAVRIAAKLRSFIKPVWDPIKGVEQKASPAPLSMFSKAK</sequence>
<proteinExistence type="inferred from homology"/>
<keyword evidence="2" id="KW-0328">Glycosyltransferase</keyword>
<organism evidence="4 5">
    <name type="scientific">Agarivorans aestuarii</name>
    <dbReference type="NCBI Taxonomy" id="1563703"/>
    <lineage>
        <taxon>Bacteria</taxon>
        <taxon>Pseudomonadati</taxon>
        <taxon>Pseudomonadota</taxon>
        <taxon>Gammaproteobacteria</taxon>
        <taxon>Alteromonadales</taxon>
        <taxon>Alteromonadaceae</taxon>
        <taxon>Agarivorans</taxon>
    </lineage>
</organism>
<reference evidence="5" key="1">
    <citation type="submission" date="2023-07" db="EMBL/GenBank/DDBJ databases">
        <title>Draft genome sequence of Agarivorans aestuarii strain ZMCS4, a CAZymes producing bacteria isolated from the marine brown algae Clodostephus spongiosus.</title>
        <authorList>
            <person name="Lorente B."/>
            <person name="Cabral C."/>
            <person name="Frias J."/>
            <person name="Faria J."/>
            <person name="Toubarro D."/>
        </authorList>
    </citation>
    <scope>NUCLEOTIDE SEQUENCE [LARGE SCALE GENOMIC DNA]</scope>
    <source>
        <strain evidence="5">ZMCS4</strain>
    </source>
</reference>
<name>A0ABU7G7J9_9ALTE</name>
<evidence type="ECO:0000256" key="3">
    <source>
        <dbReference type="ARBA" id="ARBA00022679"/>
    </source>
</evidence>
<evidence type="ECO:0000313" key="4">
    <source>
        <dbReference type="EMBL" id="MEE1675260.1"/>
    </source>
</evidence>
<dbReference type="PANTHER" id="PTHR43179:SF12">
    <property type="entry name" value="GALACTOFURANOSYLTRANSFERASE GLFT2"/>
    <property type="match status" value="1"/>
</dbReference>
<dbReference type="InterPro" id="IPR029044">
    <property type="entry name" value="Nucleotide-diphossugar_trans"/>
</dbReference>
<evidence type="ECO:0008006" key="6">
    <source>
        <dbReference type="Google" id="ProtNLM"/>
    </source>
</evidence>
<keyword evidence="5" id="KW-1185">Reference proteome</keyword>
<accession>A0ABU7G7J9</accession>
<evidence type="ECO:0000256" key="1">
    <source>
        <dbReference type="ARBA" id="ARBA00006739"/>
    </source>
</evidence>
<dbReference type="Proteomes" id="UP001310248">
    <property type="component" value="Unassembled WGS sequence"/>
</dbReference>
<gene>
    <name evidence="4" type="ORF">SNR37_000585</name>
</gene>
<evidence type="ECO:0000313" key="5">
    <source>
        <dbReference type="Proteomes" id="UP001310248"/>
    </source>
</evidence>
<protein>
    <recommendedName>
        <fullName evidence="6">Glycosyltransferase 2-like domain-containing protein</fullName>
    </recommendedName>
</protein>
<dbReference type="SUPFAM" id="SSF53448">
    <property type="entry name" value="Nucleotide-diphospho-sugar transferases"/>
    <property type="match status" value="1"/>
</dbReference>
<keyword evidence="3" id="KW-0808">Transferase</keyword>
<comment type="caution">
    <text evidence="4">The sequence shown here is derived from an EMBL/GenBank/DDBJ whole genome shotgun (WGS) entry which is preliminary data.</text>
</comment>
<evidence type="ECO:0000256" key="2">
    <source>
        <dbReference type="ARBA" id="ARBA00022676"/>
    </source>
</evidence>
<dbReference type="EMBL" id="JAYDYW010000012">
    <property type="protein sequence ID" value="MEE1675260.1"/>
    <property type="molecule type" value="Genomic_DNA"/>
</dbReference>
<dbReference type="PANTHER" id="PTHR43179">
    <property type="entry name" value="RHAMNOSYLTRANSFERASE WBBL"/>
    <property type="match status" value="1"/>
</dbReference>
<dbReference type="RefSeq" id="WP_329776204.1">
    <property type="nucleotide sequence ID" value="NZ_JAYDYW010000012.1"/>
</dbReference>
<comment type="similarity">
    <text evidence="1">Belongs to the glycosyltransferase 2 family.</text>
</comment>